<feature type="transmembrane region" description="Helical" evidence="7">
    <location>
        <begin position="204"/>
        <end position="222"/>
    </location>
</feature>
<organism evidence="9 10">
    <name type="scientific">Lacticaseibacillus suilingensis</name>
    <dbReference type="NCBI Taxonomy" id="2799577"/>
    <lineage>
        <taxon>Bacteria</taxon>
        <taxon>Bacillati</taxon>
        <taxon>Bacillota</taxon>
        <taxon>Bacilli</taxon>
        <taxon>Lactobacillales</taxon>
        <taxon>Lactobacillaceae</taxon>
        <taxon>Lacticaseibacillus</taxon>
    </lineage>
</organism>
<dbReference type="PANTHER" id="PTHR43731:SF14">
    <property type="entry name" value="PRESENILIN-ASSOCIATED RHOMBOID-LIKE PROTEIN, MITOCHONDRIAL"/>
    <property type="match status" value="1"/>
</dbReference>
<evidence type="ECO:0000256" key="2">
    <source>
        <dbReference type="ARBA" id="ARBA00009045"/>
    </source>
</evidence>
<evidence type="ECO:0000256" key="4">
    <source>
        <dbReference type="ARBA" id="ARBA00022801"/>
    </source>
</evidence>
<feature type="transmembrane region" description="Helical" evidence="7">
    <location>
        <begin position="174"/>
        <end position="192"/>
    </location>
</feature>
<dbReference type="Pfam" id="PF01694">
    <property type="entry name" value="Rhomboid"/>
    <property type="match status" value="1"/>
</dbReference>
<dbReference type="PANTHER" id="PTHR43731">
    <property type="entry name" value="RHOMBOID PROTEASE"/>
    <property type="match status" value="1"/>
</dbReference>
<feature type="transmembrane region" description="Helical" evidence="7">
    <location>
        <begin position="65"/>
        <end position="85"/>
    </location>
</feature>
<dbReference type="Proteomes" id="UP001597199">
    <property type="component" value="Unassembled WGS sequence"/>
</dbReference>
<dbReference type="SUPFAM" id="SSF144091">
    <property type="entry name" value="Rhomboid-like"/>
    <property type="match status" value="1"/>
</dbReference>
<evidence type="ECO:0000259" key="8">
    <source>
        <dbReference type="Pfam" id="PF01694"/>
    </source>
</evidence>
<evidence type="ECO:0000313" key="9">
    <source>
        <dbReference type="EMBL" id="MFD1399237.1"/>
    </source>
</evidence>
<comment type="caution">
    <text evidence="9">The sequence shown here is derived from an EMBL/GenBank/DDBJ whole genome shotgun (WGS) entry which is preliminary data.</text>
</comment>
<evidence type="ECO:0000256" key="5">
    <source>
        <dbReference type="ARBA" id="ARBA00022989"/>
    </source>
</evidence>
<dbReference type="InterPro" id="IPR022764">
    <property type="entry name" value="Peptidase_S54_rhomboid_dom"/>
</dbReference>
<dbReference type="GO" id="GO:0008233">
    <property type="term" value="F:peptidase activity"/>
    <property type="evidence" value="ECO:0007669"/>
    <property type="project" value="UniProtKB-KW"/>
</dbReference>
<dbReference type="RefSeq" id="WP_204118069.1">
    <property type="nucleotide sequence ID" value="NZ_BOLV01000002.1"/>
</dbReference>
<keyword evidence="9" id="KW-0645">Protease</keyword>
<name>A0ABW4BHS0_9LACO</name>
<reference evidence="10" key="1">
    <citation type="journal article" date="2019" name="Int. J. Syst. Evol. Microbiol.">
        <title>The Global Catalogue of Microorganisms (GCM) 10K type strain sequencing project: providing services to taxonomists for standard genome sequencing and annotation.</title>
        <authorList>
            <consortium name="The Broad Institute Genomics Platform"/>
            <consortium name="The Broad Institute Genome Sequencing Center for Infectious Disease"/>
            <person name="Wu L."/>
            <person name="Ma J."/>
        </authorList>
    </citation>
    <scope>NUCLEOTIDE SEQUENCE [LARGE SCALE GENOMIC DNA]</scope>
    <source>
        <strain evidence="10">CCM 9110</strain>
    </source>
</reference>
<proteinExistence type="inferred from homology"/>
<dbReference type="EMBL" id="JBHTOA010000031">
    <property type="protein sequence ID" value="MFD1399237.1"/>
    <property type="molecule type" value="Genomic_DNA"/>
</dbReference>
<feature type="transmembrane region" description="Helical" evidence="7">
    <location>
        <begin position="12"/>
        <end position="29"/>
    </location>
</feature>
<accession>A0ABW4BHS0</accession>
<feature type="transmembrane region" description="Helical" evidence="7">
    <location>
        <begin position="151"/>
        <end position="168"/>
    </location>
</feature>
<feature type="transmembrane region" description="Helical" evidence="7">
    <location>
        <begin position="121"/>
        <end position="139"/>
    </location>
</feature>
<dbReference type="Gene3D" id="1.20.1540.10">
    <property type="entry name" value="Rhomboid-like"/>
    <property type="match status" value="1"/>
</dbReference>
<evidence type="ECO:0000256" key="7">
    <source>
        <dbReference type="SAM" id="Phobius"/>
    </source>
</evidence>
<dbReference type="EC" id="3.4.21.-" evidence="9"/>
<keyword evidence="10" id="KW-1185">Reference proteome</keyword>
<feature type="transmembrane region" description="Helical" evidence="7">
    <location>
        <begin position="97"/>
        <end position="115"/>
    </location>
</feature>
<dbReference type="InterPro" id="IPR035952">
    <property type="entry name" value="Rhomboid-like_sf"/>
</dbReference>
<comment type="similarity">
    <text evidence="2">Belongs to the peptidase S54 family.</text>
</comment>
<evidence type="ECO:0000313" key="10">
    <source>
        <dbReference type="Proteomes" id="UP001597199"/>
    </source>
</evidence>
<keyword evidence="3 7" id="KW-0812">Transmembrane</keyword>
<dbReference type="GO" id="GO:0006508">
    <property type="term" value="P:proteolysis"/>
    <property type="evidence" value="ECO:0007669"/>
    <property type="project" value="UniProtKB-KW"/>
</dbReference>
<comment type="subcellular location">
    <subcellularLocation>
        <location evidence="1">Membrane</location>
        <topology evidence="1">Multi-pass membrane protein</topology>
    </subcellularLocation>
</comment>
<sequence>MHSSGYRRLANQPFVTYGLLGITVLVYLLETLAGGSTDTMVLLQFGARYNLLIEAGQWWRLITPIFVHIGLMHIVVNGVTLYYLGMLTERIFGHWRFFVVYLLSGITGNLASAVFNSTGLAAGASTSLFGLMGAFLMLYDTFRDDPQITALAKQFILLAGLNLVMDLFMSGVDIWGHIGGFVGGFLIATVLGVPRFTSSRVRQVIAAVVLVVASGAMVWAAFGAF</sequence>
<feature type="domain" description="Peptidase S54 rhomboid" evidence="8">
    <location>
        <begin position="56"/>
        <end position="191"/>
    </location>
</feature>
<evidence type="ECO:0000256" key="6">
    <source>
        <dbReference type="ARBA" id="ARBA00023136"/>
    </source>
</evidence>
<keyword evidence="5 7" id="KW-1133">Transmembrane helix</keyword>
<dbReference type="InterPro" id="IPR050925">
    <property type="entry name" value="Rhomboid_protease_S54"/>
</dbReference>
<keyword evidence="6 7" id="KW-0472">Membrane</keyword>
<evidence type="ECO:0000256" key="1">
    <source>
        <dbReference type="ARBA" id="ARBA00004141"/>
    </source>
</evidence>
<gene>
    <name evidence="9" type="ORF">ACFQ41_07930</name>
</gene>
<keyword evidence="4 9" id="KW-0378">Hydrolase</keyword>
<evidence type="ECO:0000256" key="3">
    <source>
        <dbReference type="ARBA" id="ARBA00022692"/>
    </source>
</evidence>
<protein>
    <submittedName>
        <fullName evidence="9">Rhomboid family intramembrane serine protease</fullName>
        <ecNumber evidence="9">3.4.21.-</ecNumber>
    </submittedName>
</protein>